<evidence type="ECO:0000256" key="2">
    <source>
        <dbReference type="SAM" id="MobiDB-lite"/>
    </source>
</evidence>
<name>A0A1Q2CPU6_9ACTN</name>
<dbReference type="InterPro" id="IPR023796">
    <property type="entry name" value="Serpin_dom"/>
</dbReference>
<dbReference type="PANTHER" id="PTHR11461:SF211">
    <property type="entry name" value="GH10112P-RELATED"/>
    <property type="match status" value="1"/>
</dbReference>
<comment type="similarity">
    <text evidence="1">Belongs to the serpin family.</text>
</comment>
<evidence type="ECO:0000313" key="5">
    <source>
        <dbReference type="Proteomes" id="UP000188145"/>
    </source>
</evidence>
<dbReference type="KEGG" id="tes:BW730_12085"/>
<dbReference type="Proteomes" id="UP000188145">
    <property type="component" value="Chromosome"/>
</dbReference>
<proteinExistence type="inferred from homology"/>
<organism evidence="4 5">
    <name type="scientific">Tessaracoccus aquimaris</name>
    <dbReference type="NCBI Taxonomy" id="1332264"/>
    <lineage>
        <taxon>Bacteria</taxon>
        <taxon>Bacillati</taxon>
        <taxon>Actinomycetota</taxon>
        <taxon>Actinomycetes</taxon>
        <taxon>Propionibacteriales</taxon>
        <taxon>Propionibacteriaceae</taxon>
        <taxon>Tessaracoccus</taxon>
    </lineage>
</organism>
<dbReference type="STRING" id="1332264.BW730_12085"/>
<feature type="compositionally biased region" description="Basic and acidic residues" evidence="2">
    <location>
        <begin position="133"/>
        <end position="144"/>
    </location>
</feature>
<dbReference type="InterPro" id="IPR042178">
    <property type="entry name" value="Serpin_sf_1"/>
</dbReference>
<feature type="domain" description="Serpin" evidence="3">
    <location>
        <begin position="174"/>
        <end position="478"/>
    </location>
</feature>
<dbReference type="RefSeq" id="WP_077686452.1">
    <property type="nucleotide sequence ID" value="NZ_CP019606.1"/>
</dbReference>
<protein>
    <recommendedName>
        <fullName evidence="3">Serpin domain-containing protein</fullName>
    </recommendedName>
</protein>
<evidence type="ECO:0000313" key="4">
    <source>
        <dbReference type="EMBL" id="AQP48123.1"/>
    </source>
</evidence>
<evidence type="ECO:0000256" key="1">
    <source>
        <dbReference type="RuleBase" id="RU000411"/>
    </source>
</evidence>
<dbReference type="GO" id="GO:0005615">
    <property type="term" value="C:extracellular space"/>
    <property type="evidence" value="ECO:0007669"/>
    <property type="project" value="InterPro"/>
</dbReference>
<dbReference type="InterPro" id="IPR036186">
    <property type="entry name" value="Serpin_sf"/>
</dbReference>
<keyword evidence="5" id="KW-1185">Reference proteome</keyword>
<dbReference type="PANTHER" id="PTHR11461">
    <property type="entry name" value="SERINE PROTEASE INHIBITOR, SERPIN"/>
    <property type="match status" value="1"/>
</dbReference>
<gene>
    <name evidence="4" type="ORF">BW730_12085</name>
</gene>
<evidence type="ECO:0000259" key="3">
    <source>
        <dbReference type="SMART" id="SM00093"/>
    </source>
</evidence>
<dbReference type="SUPFAM" id="SSF56574">
    <property type="entry name" value="Serpins"/>
    <property type="match status" value="1"/>
</dbReference>
<dbReference type="EMBL" id="CP019606">
    <property type="protein sequence ID" value="AQP48123.1"/>
    <property type="molecule type" value="Genomic_DNA"/>
</dbReference>
<dbReference type="SMART" id="SM00093">
    <property type="entry name" value="SERPIN"/>
    <property type="match status" value="1"/>
</dbReference>
<dbReference type="AlphaFoldDB" id="A0A1Q2CPU6"/>
<sequence length="480" mass="50957">MSRRTFRRFDHDPRRRLRRRAGPQGHRAGTAPRLRRPAGGRATQARPHPCDRHRGRGGRGTCGARGGRAARHAVPGRPLRAERDGRSAPGGPVAVFAHRRVLRDWSGGERDAAHPGGDSGRVDHRPQRRGRHDRAARLGGDPRRRSGQPGHLAHLADARPRVGRGGGSRQVADQHRRGARPRRRRALGGLRRAAPVVVGLRDVPAEIDLDTPPSTPQVHLANRALAIDVTPEAAFVERAERYLGAPTESTTRADAKADLDAWVRQNTGGLIDKSAVTVTPDISVVLQDALLFSAAWQTPFGNQVSIPFAGAGEVDGVNEVLTVPFAETDRWSAVRLPYGGPFAADVILPKEGVDALTTDDLAAANTALGTAEAQRVAVTMPVVDLASTVDLGAALPGIDLSDLGGIVPGGSAPTWMQQTVLKVTAQGTVGAAVTEIPVAGSAPNEDKPLAFLVDRPYVMRVLDTTTSVPLLIASILTPGK</sequence>
<feature type="region of interest" description="Disordered" evidence="2">
    <location>
        <begin position="1"/>
        <end position="185"/>
    </location>
</feature>
<dbReference type="InterPro" id="IPR042185">
    <property type="entry name" value="Serpin_sf_2"/>
</dbReference>
<dbReference type="InterPro" id="IPR000215">
    <property type="entry name" value="Serpin_fam"/>
</dbReference>
<dbReference type="Gene3D" id="3.30.497.10">
    <property type="entry name" value="Antithrombin, subunit I, domain 2"/>
    <property type="match status" value="1"/>
</dbReference>
<reference evidence="5" key="1">
    <citation type="submission" date="2017-02" db="EMBL/GenBank/DDBJ databases">
        <title>Tessaracoccus aquaemaris sp. nov., isolated from the intestine of a Korean rockfish, Sebastes schlegelii, in a marine aquaculture pond.</title>
        <authorList>
            <person name="Tak E.J."/>
            <person name="Bae J.-W."/>
        </authorList>
    </citation>
    <scope>NUCLEOTIDE SEQUENCE [LARGE SCALE GENOMIC DNA]</scope>
    <source>
        <strain evidence="5">NSG39</strain>
    </source>
</reference>
<dbReference type="Pfam" id="PF00079">
    <property type="entry name" value="Serpin"/>
    <property type="match status" value="1"/>
</dbReference>
<feature type="compositionally biased region" description="Low complexity" evidence="2">
    <location>
        <begin position="22"/>
        <end position="32"/>
    </location>
</feature>
<dbReference type="GO" id="GO:0004867">
    <property type="term" value="F:serine-type endopeptidase inhibitor activity"/>
    <property type="evidence" value="ECO:0007669"/>
    <property type="project" value="InterPro"/>
</dbReference>
<dbReference type="Gene3D" id="2.30.39.10">
    <property type="entry name" value="Alpha-1-antitrypsin, domain 1"/>
    <property type="match status" value="1"/>
</dbReference>
<accession>A0A1Q2CPU6</accession>
<feature type="compositionally biased region" description="Basic and acidic residues" evidence="2">
    <location>
        <begin position="102"/>
        <end position="113"/>
    </location>
</feature>